<dbReference type="OMA" id="TCQRYLP"/>
<evidence type="ECO:0000256" key="1">
    <source>
        <dbReference type="PROSITE-ProRule" id="PRU00290"/>
    </source>
</evidence>
<dbReference type="CDD" id="cd14675">
    <property type="entry name" value="PH-SEC3_like"/>
    <property type="match status" value="1"/>
</dbReference>
<dbReference type="EMBL" id="EAAA01001224">
    <property type="status" value="NOT_ANNOTATED_CDS"/>
    <property type="molecule type" value="Genomic_DNA"/>
</dbReference>
<dbReference type="STRING" id="7719.ENSCINP00000011104"/>
<dbReference type="InParanoid" id="F6ZSI1"/>
<dbReference type="SMART" id="SM01313">
    <property type="entry name" value="Sec3-PIP2_bind"/>
    <property type="match status" value="1"/>
</dbReference>
<dbReference type="PROSITE" id="PS50892">
    <property type="entry name" value="V_SNARE"/>
    <property type="match status" value="1"/>
</dbReference>
<name>F6ZSI1_CIOIN</name>
<dbReference type="PANTHER" id="PTHR16092">
    <property type="entry name" value="SEC3/SYNTAXIN-RELATED"/>
    <property type="match status" value="1"/>
</dbReference>
<dbReference type="CDD" id="cd15873">
    <property type="entry name" value="R-SNARE_STXBP5_6"/>
    <property type="match status" value="1"/>
</dbReference>
<dbReference type="Gene3D" id="1.20.5.110">
    <property type="match status" value="1"/>
</dbReference>
<reference evidence="3" key="3">
    <citation type="submission" date="2025-08" db="UniProtKB">
        <authorList>
            <consortium name="Ensembl"/>
        </authorList>
    </citation>
    <scope>IDENTIFICATION</scope>
</reference>
<dbReference type="Proteomes" id="UP000008144">
    <property type="component" value="Chromosome 14"/>
</dbReference>
<proteinExistence type="predicted"/>
<dbReference type="Gene3D" id="2.30.29.90">
    <property type="match status" value="1"/>
</dbReference>
<dbReference type="AlphaFoldDB" id="F6ZSI1"/>
<dbReference type="InterPro" id="IPR042855">
    <property type="entry name" value="V_SNARE_CC"/>
</dbReference>
<dbReference type="HOGENOM" id="CLU_101413_0_0_1"/>
<dbReference type="InterPro" id="IPR028258">
    <property type="entry name" value="Sec3-PIP2_bind"/>
</dbReference>
<sequence>LFNTNNLKVSKTEPSGLPFNKKENIHYLCCSVTVKRPSKAFISRYRKPDKGEGYEQRRLWPIEELTKVDGRDPSNSCNQFDLYFDRAFRFEATSFKEKEEFLVNVGSLCSKYLGSQPPPPFVNVTKKVSKTLPAVAVDTKNQMQKNKQELVERGQKISQLENKTAEMADSAKSFSQTAHELANHYKNS</sequence>
<protein>
    <recommendedName>
        <fullName evidence="2">V-SNARE coiled-coil homology domain-containing protein</fullName>
    </recommendedName>
</protein>
<dbReference type="GeneTree" id="ENSGT00940000173349"/>
<dbReference type="Ensembl" id="ENSCINT00000011104.3">
    <property type="protein sequence ID" value="ENSCINP00000011104.3"/>
    <property type="gene ID" value="ENSCING00000005400.3"/>
</dbReference>
<feature type="domain" description="V-SNARE coiled-coil homology" evidence="2">
    <location>
        <begin position="128"/>
        <end position="188"/>
    </location>
</feature>
<dbReference type="Pfam" id="PF15277">
    <property type="entry name" value="Sec3-PIP2_bind"/>
    <property type="match status" value="1"/>
</dbReference>
<evidence type="ECO:0000313" key="4">
    <source>
        <dbReference type="Proteomes" id="UP000008144"/>
    </source>
</evidence>
<organism evidence="3 4">
    <name type="scientific">Ciona intestinalis</name>
    <name type="common">Transparent sea squirt</name>
    <name type="synonym">Ascidia intestinalis</name>
    <dbReference type="NCBI Taxonomy" id="7719"/>
    <lineage>
        <taxon>Eukaryota</taxon>
        <taxon>Metazoa</taxon>
        <taxon>Chordata</taxon>
        <taxon>Tunicata</taxon>
        <taxon>Ascidiacea</taxon>
        <taxon>Phlebobranchia</taxon>
        <taxon>Cionidae</taxon>
        <taxon>Ciona</taxon>
    </lineage>
</organism>
<dbReference type="SUPFAM" id="SSF58038">
    <property type="entry name" value="SNARE fusion complex"/>
    <property type="match status" value="1"/>
</dbReference>
<reference evidence="3" key="2">
    <citation type="journal article" date="2008" name="Genome Biol.">
        <title>Improved genome assembly and evidence-based global gene model set for the chordate Ciona intestinalis: new insight into intron and operon populations.</title>
        <authorList>
            <person name="Satou Y."/>
            <person name="Mineta K."/>
            <person name="Ogasawara M."/>
            <person name="Sasakura Y."/>
            <person name="Shoguchi E."/>
            <person name="Ueno K."/>
            <person name="Yamada L."/>
            <person name="Matsumoto J."/>
            <person name="Wasserscheid J."/>
            <person name="Dewar K."/>
            <person name="Wiley G.B."/>
            <person name="Macmil S.L."/>
            <person name="Roe B.A."/>
            <person name="Zeller R.W."/>
            <person name="Hastings K.E."/>
            <person name="Lemaire P."/>
            <person name="Lindquist E."/>
            <person name="Endo T."/>
            <person name="Hotta K."/>
            <person name="Inaba K."/>
        </authorList>
    </citation>
    <scope>NUCLEOTIDE SEQUENCE [LARGE SCALE GENOMIC DNA]</scope>
    <source>
        <strain evidence="3">wild type</strain>
    </source>
</reference>
<keyword evidence="4" id="KW-1185">Reference proteome</keyword>
<reference evidence="4" key="1">
    <citation type="journal article" date="2002" name="Science">
        <title>The draft genome of Ciona intestinalis: insights into chordate and vertebrate origins.</title>
        <authorList>
            <person name="Dehal P."/>
            <person name="Satou Y."/>
            <person name="Campbell R.K."/>
            <person name="Chapman J."/>
            <person name="Degnan B."/>
            <person name="De Tomaso A."/>
            <person name="Davidson B."/>
            <person name="Di Gregorio A."/>
            <person name="Gelpke M."/>
            <person name="Goodstein D.M."/>
            <person name="Harafuji N."/>
            <person name="Hastings K.E."/>
            <person name="Ho I."/>
            <person name="Hotta K."/>
            <person name="Huang W."/>
            <person name="Kawashima T."/>
            <person name="Lemaire P."/>
            <person name="Martinez D."/>
            <person name="Meinertzhagen I.A."/>
            <person name="Necula S."/>
            <person name="Nonaka M."/>
            <person name="Putnam N."/>
            <person name="Rash S."/>
            <person name="Saiga H."/>
            <person name="Satake M."/>
            <person name="Terry A."/>
            <person name="Yamada L."/>
            <person name="Wang H.G."/>
            <person name="Awazu S."/>
            <person name="Azumi K."/>
            <person name="Boore J."/>
            <person name="Branno M."/>
            <person name="Chin-Bow S."/>
            <person name="DeSantis R."/>
            <person name="Doyle S."/>
            <person name="Francino P."/>
            <person name="Keys D.N."/>
            <person name="Haga S."/>
            <person name="Hayashi H."/>
            <person name="Hino K."/>
            <person name="Imai K.S."/>
            <person name="Inaba K."/>
            <person name="Kano S."/>
            <person name="Kobayashi K."/>
            <person name="Kobayashi M."/>
            <person name="Lee B.I."/>
            <person name="Makabe K.W."/>
            <person name="Manohar C."/>
            <person name="Matassi G."/>
            <person name="Medina M."/>
            <person name="Mochizuki Y."/>
            <person name="Mount S."/>
            <person name="Morishita T."/>
            <person name="Miura S."/>
            <person name="Nakayama A."/>
            <person name="Nishizaka S."/>
            <person name="Nomoto H."/>
            <person name="Ohta F."/>
            <person name="Oishi K."/>
            <person name="Rigoutsos I."/>
            <person name="Sano M."/>
            <person name="Sasaki A."/>
            <person name="Sasakura Y."/>
            <person name="Shoguchi E."/>
            <person name="Shin-i T."/>
            <person name="Spagnuolo A."/>
            <person name="Stainier D."/>
            <person name="Suzuki M.M."/>
            <person name="Tassy O."/>
            <person name="Takatori N."/>
            <person name="Tokuoka M."/>
            <person name="Yagi K."/>
            <person name="Yoshizaki F."/>
            <person name="Wada S."/>
            <person name="Zhang C."/>
            <person name="Hyatt P.D."/>
            <person name="Larimer F."/>
            <person name="Detter C."/>
            <person name="Doggett N."/>
            <person name="Glavina T."/>
            <person name="Hawkins T."/>
            <person name="Richardson P."/>
            <person name="Lucas S."/>
            <person name="Kohara Y."/>
            <person name="Levine M."/>
            <person name="Satoh N."/>
            <person name="Rokhsar D.S."/>
        </authorList>
    </citation>
    <scope>NUCLEOTIDE SEQUENCE [LARGE SCALE GENOMIC DNA]</scope>
</reference>
<reference evidence="3" key="4">
    <citation type="submission" date="2025-09" db="UniProtKB">
        <authorList>
            <consortium name="Ensembl"/>
        </authorList>
    </citation>
    <scope>IDENTIFICATION</scope>
</reference>
<dbReference type="Pfam" id="PF00957">
    <property type="entry name" value="Synaptobrevin"/>
    <property type="match status" value="1"/>
</dbReference>
<dbReference type="PANTHER" id="PTHR16092:SF14">
    <property type="entry name" value="EXOCYST COMPLEX COMPONENT 1 ISOFORM X1"/>
    <property type="match status" value="1"/>
</dbReference>
<evidence type="ECO:0000259" key="2">
    <source>
        <dbReference type="PROSITE" id="PS50892"/>
    </source>
</evidence>
<evidence type="ECO:0000313" key="3">
    <source>
        <dbReference type="Ensembl" id="ENSCINP00000011104.3"/>
    </source>
</evidence>
<keyword evidence="1" id="KW-0175">Coiled coil</keyword>
<accession>F6ZSI1</accession>